<comment type="caution">
    <text evidence="1">The sequence shown here is derived from an EMBL/GenBank/DDBJ whole genome shotgun (WGS) entry which is preliminary data.</text>
</comment>
<dbReference type="Proteomes" id="UP000033945">
    <property type="component" value="Unassembled WGS sequence"/>
</dbReference>
<accession>A0A0G1IRT4</accession>
<name>A0A0G1IRT4_9BACT</name>
<evidence type="ECO:0000313" key="1">
    <source>
        <dbReference type="EMBL" id="KKT61860.1"/>
    </source>
</evidence>
<dbReference type="AlphaFoldDB" id="A0A0G1IRT4"/>
<protein>
    <submittedName>
        <fullName evidence="1">Uncharacterized protein</fullName>
    </submittedName>
</protein>
<organism evidence="1 2">
    <name type="scientific">Candidatus Giovannonibacteria bacterium GW2011_GWA2_44_26</name>
    <dbReference type="NCBI Taxonomy" id="1618648"/>
    <lineage>
        <taxon>Bacteria</taxon>
        <taxon>Candidatus Giovannoniibacteriota</taxon>
    </lineage>
</organism>
<sequence>MGFDPGILKALEETLNQKSLHYERFLIYGYVYKPNSVRPT</sequence>
<dbReference type="EMBL" id="LCIT01000022">
    <property type="protein sequence ID" value="KKT61860.1"/>
    <property type="molecule type" value="Genomic_DNA"/>
</dbReference>
<gene>
    <name evidence="1" type="ORF">UW55_C0022G0002</name>
</gene>
<evidence type="ECO:0000313" key="2">
    <source>
        <dbReference type="Proteomes" id="UP000033945"/>
    </source>
</evidence>
<proteinExistence type="predicted"/>
<reference evidence="1 2" key="1">
    <citation type="journal article" date="2015" name="Nature">
        <title>rRNA introns, odd ribosomes, and small enigmatic genomes across a large radiation of phyla.</title>
        <authorList>
            <person name="Brown C.T."/>
            <person name="Hug L.A."/>
            <person name="Thomas B.C."/>
            <person name="Sharon I."/>
            <person name="Castelle C.J."/>
            <person name="Singh A."/>
            <person name="Wilkins M.J."/>
            <person name="Williams K.H."/>
            <person name="Banfield J.F."/>
        </authorList>
    </citation>
    <scope>NUCLEOTIDE SEQUENCE [LARGE SCALE GENOMIC DNA]</scope>
</reference>